<keyword evidence="2 7" id="KW-0820">tRNA-binding</keyword>
<dbReference type="InterPro" id="IPR018171">
    <property type="entry name" value="Pept_tRNA_hydro_CS"/>
</dbReference>
<feature type="binding site" evidence="7">
    <location>
        <position position="74"/>
    </location>
    <ligand>
        <name>tRNA</name>
        <dbReference type="ChEBI" id="CHEBI:17843"/>
    </ligand>
</feature>
<reference evidence="10 11" key="1">
    <citation type="journal article" date="2019" name="Int. J. Syst. Evol. Microbiol.">
        <title>The Global Catalogue of Microorganisms (GCM) 10K type strain sequencing project: providing services to taxonomists for standard genome sequencing and annotation.</title>
        <authorList>
            <consortium name="The Broad Institute Genomics Platform"/>
            <consortium name="The Broad Institute Genome Sequencing Center for Infectious Disease"/>
            <person name="Wu L."/>
            <person name="Ma J."/>
        </authorList>
    </citation>
    <scope>NUCLEOTIDE SEQUENCE [LARGE SCALE GENOMIC DNA]</scope>
    <source>
        <strain evidence="10 11">JCM 15900</strain>
    </source>
</reference>
<evidence type="ECO:0000313" key="11">
    <source>
        <dbReference type="Proteomes" id="UP001500984"/>
    </source>
</evidence>
<dbReference type="PROSITE" id="PS01196">
    <property type="entry name" value="PEPT_TRNA_HYDROL_2"/>
    <property type="match status" value="1"/>
</dbReference>
<comment type="catalytic activity">
    <reaction evidence="7 8">
        <text>an N-acyl-L-alpha-aminoacyl-tRNA + H2O = an N-acyl-L-amino acid + a tRNA + H(+)</text>
        <dbReference type="Rhea" id="RHEA:54448"/>
        <dbReference type="Rhea" id="RHEA-COMP:10123"/>
        <dbReference type="Rhea" id="RHEA-COMP:13883"/>
        <dbReference type="ChEBI" id="CHEBI:15377"/>
        <dbReference type="ChEBI" id="CHEBI:15378"/>
        <dbReference type="ChEBI" id="CHEBI:59874"/>
        <dbReference type="ChEBI" id="CHEBI:78442"/>
        <dbReference type="ChEBI" id="CHEBI:138191"/>
        <dbReference type="EC" id="3.1.1.29"/>
    </reaction>
</comment>
<dbReference type="PANTHER" id="PTHR17224:SF1">
    <property type="entry name" value="PEPTIDYL-TRNA HYDROLASE"/>
    <property type="match status" value="1"/>
</dbReference>
<comment type="caution">
    <text evidence="10">The sequence shown here is derived from an EMBL/GenBank/DDBJ whole genome shotgun (WGS) entry which is preliminary data.</text>
</comment>
<proteinExistence type="inferred from homology"/>
<feature type="site" description="Discriminates between blocked and unblocked aminoacyl-tRNA" evidence="7">
    <location>
        <position position="13"/>
    </location>
</feature>
<name>A0ABN2WCN3_9MICO</name>
<evidence type="ECO:0000256" key="4">
    <source>
        <dbReference type="ARBA" id="ARBA00022884"/>
    </source>
</evidence>
<feature type="binding site" evidence="7">
    <location>
        <position position="76"/>
    </location>
    <ligand>
        <name>tRNA</name>
        <dbReference type="ChEBI" id="CHEBI:17843"/>
    </ligand>
</feature>
<gene>
    <name evidence="7 10" type="primary">pth</name>
    <name evidence="10" type="ORF">GCM10009823_01470</name>
</gene>
<feature type="binding site" evidence="7">
    <location>
        <position position="122"/>
    </location>
    <ligand>
        <name>tRNA</name>
        <dbReference type="ChEBI" id="CHEBI:17843"/>
    </ligand>
</feature>
<dbReference type="NCBIfam" id="TIGR00447">
    <property type="entry name" value="pth"/>
    <property type="match status" value="1"/>
</dbReference>
<evidence type="ECO:0000256" key="8">
    <source>
        <dbReference type="RuleBase" id="RU000673"/>
    </source>
</evidence>
<evidence type="ECO:0000256" key="2">
    <source>
        <dbReference type="ARBA" id="ARBA00022555"/>
    </source>
</evidence>
<dbReference type="EC" id="3.1.1.29" evidence="1 7"/>
<dbReference type="HAMAP" id="MF_00083">
    <property type="entry name" value="Pept_tRNA_hydro_bact"/>
    <property type="match status" value="1"/>
</dbReference>
<keyword evidence="4 7" id="KW-0694">RNA-binding</keyword>
<sequence length="198" mass="21247">MAEDTWLIVGLGNPGSRYAGTRHNIGYLVVDELLERMGAALTKTRFQATAASGRLPGSGGLPGPRAVLMRAAAYMNESGQAAGALARFHSIPASHVIAVHDDVDLDFDTVRLKRGGGEGGHNGLRSLTRHLGTRDYLRLRAGVGRPPGRMDTADYVLARFSKDEQQTLPIFVSDLADAVEQLTAEGLEAAQQRFHSRG</sequence>
<dbReference type="PROSITE" id="PS01195">
    <property type="entry name" value="PEPT_TRNA_HYDROL_1"/>
    <property type="match status" value="1"/>
</dbReference>
<feature type="binding site" evidence="7">
    <location>
        <position position="18"/>
    </location>
    <ligand>
        <name>tRNA</name>
        <dbReference type="ChEBI" id="CHEBI:17843"/>
    </ligand>
</feature>
<protein>
    <recommendedName>
        <fullName evidence="6 7">Peptidyl-tRNA hydrolase</fullName>
        <shortName evidence="7">Pth</shortName>
        <ecNumber evidence="1 7">3.1.1.29</ecNumber>
    </recommendedName>
</protein>
<organism evidence="10 11">
    <name type="scientific">Brevibacterium salitolerans</name>
    <dbReference type="NCBI Taxonomy" id="1403566"/>
    <lineage>
        <taxon>Bacteria</taxon>
        <taxon>Bacillati</taxon>
        <taxon>Actinomycetota</taxon>
        <taxon>Actinomycetes</taxon>
        <taxon>Micrococcales</taxon>
        <taxon>Brevibacteriaceae</taxon>
        <taxon>Brevibacterium</taxon>
    </lineage>
</organism>
<evidence type="ECO:0000313" key="10">
    <source>
        <dbReference type="EMBL" id="GAA2087202.1"/>
    </source>
</evidence>
<dbReference type="SUPFAM" id="SSF53178">
    <property type="entry name" value="Peptidyl-tRNA hydrolase-like"/>
    <property type="match status" value="1"/>
</dbReference>
<keyword evidence="3 7" id="KW-0378">Hydrolase</keyword>
<dbReference type="RefSeq" id="WP_291798749.1">
    <property type="nucleotide sequence ID" value="NZ_BAAAPZ010000001.1"/>
</dbReference>
<dbReference type="Proteomes" id="UP001500984">
    <property type="component" value="Unassembled WGS sequence"/>
</dbReference>
<evidence type="ECO:0000256" key="7">
    <source>
        <dbReference type="HAMAP-Rule" id="MF_00083"/>
    </source>
</evidence>
<comment type="function">
    <text evidence="7">Hydrolyzes ribosome-free peptidyl-tRNAs (with 1 or more amino acids incorporated), which drop off the ribosome during protein synthesis, or as a result of ribosome stalling.</text>
</comment>
<evidence type="ECO:0000256" key="1">
    <source>
        <dbReference type="ARBA" id="ARBA00013260"/>
    </source>
</evidence>
<feature type="site" description="Stabilizes the basic form of H active site to accept a proton" evidence="7">
    <location>
        <position position="101"/>
    </location>
</feature>
<feature type="active site" description="Proton acceptor" evidence="7">
    <location>
        <position position="23"/>
    </location>
</feature>
<evidence type="ECO:0000256" key="6">
    <source>
        <dbReference type="ARBA" id="ARBA00050038"/>
    </source>
</evidence>
<comment type="similarity">
    <text evidence="5 7 9">Belongs to the PTH family.</text>
</comment>
<dbReference type="Gene3D" id="3.40.50.1470">
    <property type="entry name" value="Peptidyl-tRNA hydrolase"/>
    <property type="match status" value="1"/>
</dbReference>
<evidence type="ECO:0000256" key="3">
    <source>
        <dbReference type="ARBA" id="ARBA00022801"/>
    </source>
</evidence>
<dbReference type="EMBL" id="BAAAPZ010000001">
    <property type="protein sequence ID" value="GAA2087202.1"/>
    <property type="molecule type" value="Genomic_DNA"/>
</dbReference>
<evidence type="ECO:0000256" key="5">
    <source>
        <dbReference type="ARBA" id="ARBA00038063"/>
    </source>
</evidence>
<dbReference type="PANTHER" id="PTHR17224">
    <property type="entry name" value="PEPTIDYL-TRNA HYDROLASE"/>
    <property type="match status" value="1"/>
</dbReference>
<comment type="subunit">
    <text evidence="7">Monomer.</text>
</comment>
<dbReference type="InterPro" id="IPR001328">
    <property type="entry name" value="Pept_tRNA_hydro"/>
</dbReference>
<comment type="subcellular location">
    <subcellularLocation>
        <location evidence="7">Cytoplasm</location>
    </subcellularLocation>
</comment>
<evidence type="ECO:0000256" key="9">
    <source>
        <dbReference type="RuleBase" id="RU004320"/>
    </source>
</evidence>
<keyword evidence="11" id="KW-1185">Reference proteome</keyword>
<dbReference type="GO" id="GO:0016787">
    <property type="term" value="F:hydrolase activity"/>
    <property type="evidence" value="ECO:0007669"/>
    <property type="project" value="UniProtKB-KW"/>
</dbReference>
<accession>A0ABN2WCN3</accession>
<dbReference type="Pfam" id="PF01195">
    <property type="entry name" value="Pept_tRNA_hydro"/>
    <property type="match status" value="1"/>
</dbReference>
<comment type="function">
    <text evidence="7">Catalyzes the release of premature peptidyl moieties from peptidyl-tRNA molecules trapped in stalled 50S ribosomal subunits, and thus maintains levels of free tRNAs and 50S ribosomes.</text>
</comment>
<dbReference type="CDD" id="cd00462">
    <property type="entry name" value="PTH"/>
    <property type="match status" value="1"/>
</dbReference>
<dbReference type="InterPro" id="IPR036416">
    <property type="entry name" value="Pept_tRNA_hydro_sf"/>
</dbReference>
<keyword evidence="7" id="KW-0963">Cytoplasm</keyword>